<dbReference type="NCBIfam" id="TIGR03300">
    <property type="entry name" value="assembly_YfgL"/>
    <property type="match status" value="1"/>
</dbReference>
<dbReference type="PROSITE" id="PS51257">
    <property type="entry name" value="PROKAR_LIPOPROTEIN"/>
    <property type="match status" value="1"/>
</dbReference>
<feature type="domain" description="Pyrrolo-quinoline quinone repeat" evidence="5">
    <location>
        <begin position="51"/>
        <end position="104"/>
    </location>
</feature>
<dbReference type="SMART" id="SM00564">
    <property type="entry name" value="PQQ"/>
    <property type="match status" value="7"/>
</dbReference>
<name>A0A450SGQ3_9GAMM</name>
<proteinExistence type="inferred from homology"/>
<organism evidence="7">
    <name type="scientific">Candidatus Kentrum sp. FM</name>
    <dbReference type="NCBI Taxonomy" id="2126340"/>
    <lineage>
        <taxon>Bacteria</taxon>
        <taxon>Pseudomonadati</taxon>
        <taxon>Pseudomonadota</taxon>
        <taxon>Gammaproteobacteria</taxon>
        <taxon>Candidatus Kentrum</taxon>
    </lineage>
</organism>
<dbReference type="PANTHER" id="PTHR34512">
    <property type="entry name" value="CELL SURFACE PROTEIN"/>
    <property type="match status" value="1"/>
</dbReference>
<evidence type="ECO:0000256" key="2">
    <source>
        <dbReference type="ARBA" id="ARBA00023136"/>
    </source>
</evidence>
<keyword evidence="4" id="KW-0564">Palmitate</keyword>
<comment type="similarity">
    <text evidence="4">Belongs to the BamB family.</text>
</comment>
<feature type="domain" description="Pyrrolo-quinoline quinone repeat" evidence="5">
    <location>
        <begin position="107"/>
        <end position="315"/>
    </location>
</feature>
<dbReference type="PANTHER" id="PTHR34512:SF30">
    <property type="entry name" value="OUTER MEMBRANE PROTEIN ASSEMBLY FACTOR BAMB"/>
    <property type="match status" value="1"/>
</dbReference>
<gene>
    <name evidence="4" type="primary">bamB</name>
    <name evidence="7" type="ORF">BECKFM1743A_GA0114220_100994</name>
    <name evidence="8" type="ORF">BECKFM1743B_GA0114221_101024</name>
    <name evidence="6" type="ORF">BECKFM1743C_GA0114222_101013</name>
</gene>
<reference evidence="7" key="1">
    <citation type="submission" date="2019-02" db="EMBL/GenBank/DDBJ databases">
        <authorList>
            <person name="Gruber-Vodicka R. H."/>
            <person name="Seah K. B. B."/>
        </authorList>
    </citation>
    <scope>NUCLEOTIDE SEQUENCE</scope>
    <source>
        <strain evidence="7">BECK_BZ163</strain>
        <strain evidence="8">BECK_BZ164</strain>
        <strain evidence="6">BECK_BZ165</strain>
    </source>
</reference>
<dbReference type="AlphaFoldDB" id="A0A450SGQ3"/>
<dbReference type="GO" id="GO:0043165">
    <property type="term" value="P:Gram-negative-bacterium-type cell outer membrane assembly"/>
    <property type="evidence" value="ECO:0007669"/>
    <property type="project" value="UniProtKB-UniRule"/>
</dbReference>
<dbReference type="GO" id="GO:0051205">
    <property type="term" value="P:protein insertion into membrane"/>
    <property type="evidence" value="ECO:0007669"/>
    <property type="project" value="UniProtKB-UniRule"/>
</dbReference>
<dbReference type="EMBL" id="CAADFA010000101">
    <property type="protein sequence ID" value="VFJ51796.1"/>
    <property type="molecule type" value="Genomic_DNA"/>
</dbReference>
<evidence type="ECO:0000259" key="5">
    <source>
        <dbReference type="Pfam" id="PF13360"/>
    </source>
</evidence>
<evidence type="ECO:0000313" key="8">
    <source>
        <dbReference type="EMBL" id="VFK09339.1"/>
    </source>
</evidence>
<dbReference type="EMBL" id="CAADFL010000102">
    <property type="protein sequence ID" value="VFK09339.1"/>
    <property type="molecule type" value="Genomic_DNA"/>
</dbReference>
<dbReference type="GO" id="GO:0009279">
    <property type="term" value="C:cell outer membrane"/>
    <property type="evidence" value="ECO:0007669"/>
    <property type="project" value="UniProtKB-SubCell"/>
</dbReference>
<dbReference type="InterPro" id="IPR015943">
    <property type="entry name" value="WD40/YVTN_repeat-like_dom_sf"/>
</dbReference>
<comment type="function">
    <text evidence="4">Part of the outer membrane protein assembly complex, which is involved in assembly and insertion of beta-barrel proteins into the outer membrane.</text>
</comment>
<dbReference type="SUPFAM" id="SSF50998">
    <property type="entry name" value="Quinoprotein alcohol dehydrogenase-like"/>
    <property type="match status" value="1"/>
</dbReference>
<keyword evidence="2 4" id="KW-0472">Membrane</keyword>
<dbReference type="InterPro" id="IPR002372">
    <property type="entry name" value="PQQ_rpt_dom"/>
</dbReference>
<evidence type="ECO:0000313" key="7">
    <source>
        <dbReference type="EMBL" id="VFJ52208.1"/>
    </source>
</evidence>
<protein>
    <recommendedName>
        <fullName evidence="4">Outer membrane protein assembly factor BamB</fullName>
    </recommendedName>
</protein>
<sequence>MRCIEKTWLLATVFAGILVSLAGCGGAMWESGNEATKPAPLTKFEPRIQVQKIWKRDVGAGTKGLHVKLTPVVHGKRLFAATPKGEVHAYDAQTGKFLWETDIDIPIRGGPGVGAETVLVGSNNGEVVALSQENGAILWKAKTSSEILTVPREKSGVVIVRTVDGKLFGLEAVSGARRWIYERQVPVLTLRGTSAPVIAGNLVIAGFDGGQLAALSVENGRTAWERRIALPSGRSDIERMVDIDGEIVVVGNAVYVVTFQGQLAAVDVASGEIFWRRDMSSHAGLGVYKETLYVTDEKAHVWALDRYTGETLWHQKELEHRHLSAPAGFNPAGGGEYAVVGDFKGYAHFLDKKDGRIVARIRVDKKGILAPPTVAGDILYVYGGSGMLTAIEVAK</sequence>
<dbReference type="InterPro" id="IPR011047">
    <property type="entry name" value="Quinoprotein_ADH-like_sf"/>
</dbReference>
<comment type="subcellular location">
    <subcellularLocation>
        <location evidence="4">Cell outer membrane</location>
        <topology evidence="4">Lipid-anchor</topology>
    </subcellularLocation>
</comment>
<keyword evidence="1 4" id="KW-0732">Signal</keyword>
<accession>A0A450SGQ3</accession>
<dbReference type="Pfam" id="PF13360">
    <property type="entry name" value="PQQ_2"/>
    <property type="match status" value="2"/>
</dbReference>
<keyword evidence="3 4" id="KW-0998">Cell outer membrane</keyword>
<dbReference type="InterPro" id="IPR017687">
    <property type="entry name" value="BamB"/>
</dbReference>
<dbReference type="Gene3D" id="2.130.10.10">
    <property type="entry name" value="YVTN repeat-like/Quinoprotein amine dehydrogenase"/>
    <property type="match status" value="1"/>
</dbReference>
<keyword evidence="4" id="KW-0449">Lipoprotein</keyword>
<evidence type="ECO:0000256" key="4">
    <source>
        <dbReference type="HAMAP-Rule" id="MF_00923"/>
    </source>
</evidence>
<dbReference type="HAMAP" id="MF_00923">
    <property type="entry name" value="OM_assembly_BamB"/>
    <property type="match status" value="1"/>
</dbReference>
<evidence type="ECO:0000256" key="1">
    <source>
        <dbReference type="ARBA" id="ARBA00022729"/>
    </source>
</evidence>
<dbReference type="EMBL" id="CAADEZ010000099">
    <property type="protein sequence ID" value="VFJ52208.1"/>
    <property type="molecule type" value="Genomic_DNA"/>
</dbReference>
<dbReference type="InterPro" id="IPR018391">
    <property type="entry name" value="PQQ_b-propeller_rpt"/>
</dbReference>
<evidence type="ECO:0000256" key="3">
    <source>
        <dbReference type="ARBA" id="ARBA00023237"/>
    </source>
</evidence>
<evidence type="ECO:0000313" key="6">
    <source>
        <dbReference type="EMBL" id="VFJ51796.1"/>
    </source>
</evidence>
<comment type="subunit">
    <text evidence="4">Part of the Bam complex.</text>
</comment>